<comment type="pathway">
    <text evidence="2">Amine and polyamine biosynthesis; carnitine biosynthesis.</text>
</comment>
<keyword evidence="4" id="KW-0479">Metal-binding</keyword>
<sequence>MARRQLISKCLAAACINRPLCVQVQTSSRNVTGKRGVAVKSPGFGHPPPLLLHIPPLVTRPQLQHFSTASHAIGDSSPMLDSTTLSHNGKTCLLRWQDGFQSEFHSVWLRHSCHCPLCRHDNGQRLLDPATIQASCTMERIQQTGSYLEILWRQNGEYHSGHVPIEFLRDHNYNEETMLATRKRVKCAKSVTEIPTVQYDEIRSSQKGLLKWLQQINEAGLSIVKGVPTEDSMVLEVAELIAPVSKGIYGYTFDVEAMPDAINVAYTNVHLDLHMDLVYFESPPGLQLLHCLKFDQQVEGGESVFLDVFSIVDEFRAEYPHLFDTLTKVPATFQKVHYDRDYPVHIVNQKPHIKLNHLGEVIAVYWAPPFEGPLAVAAEDVENYYRAYEMFAKALAESAHMLRYRLQPGDLVIFNNLRILHGRDHFTLNGGMRHLKGCYLNIDLFKSKTQVLSKLVGDGRPAKRVGNQCFF</sequence>
<feature type="domain" description="TauD/TfdA-like" evidence="9">
    <location>
        <begin position="193"/>
        <end position="439"/>
    </location>
</feature>
<gene>
    <name evidence="12" type="primary">LOC101863254</name>
</gene>
<keyword evidence="11" id="KW-1185">Reference proteome</keyword>
<comment type="cofactor">
    <cofactor evidence="1">
        <name>Fe(2+)</name>
        <dbReference type="ChEBI" id="CHEBI:29033"/>
    </cofactor>
</comment>
<dbReference type="Gene3D" id="3.30.2020.30">
    <property type="match status" value="1"/>
</dbReference>
<keyword evidence="8" id="KW-0408">Iron</keyword>
<comment type="similarity">
    <text evidence="3">Belongs to the gamma-BBH/TMLD family.</text>
</comment>
<dbReference type="GeneID" id="101863254"/>
<dbReference type="Pfam" id="PF06155">
    <property type="entry name" value="GBBH-like_N"/>
    <property type="match status" value="1"/>
</dbReference>
<proteinExistence type="inferred from homology"/>
<evidence type="ECO:0000256" key="3">
    <source>
        <dbReference type="ARBA" id="ARBA00008654"/>
    </source>
</evidence>
<name>A0ABM1VQV7_APLCA</name>
<keyword evidence="7" id="KW-0560">Oxidoreductase</keyword>
<dbReference type="GO" id="GO:0051213">
    <property type="term" value="F:dioxygenase activity"/>
    <property type="evidence" value="ECO:0007669"/>
    <property type="project" value="UniProtKB-KW"/>
</dbReference>
<dbReference type="InterPro" id="IPR050411">
    <property type="entry name" value="AlphaKG_dependent_hydroxylases"/>
</dbReference>
<evidence type="ECO:0000256" key="8">
    <source>
        <dbReference type="ARBA" id="ARBA00023004"/>
    </source>
</evidence>
<evidence type="ECO:0000256" key="1">
    <source>
        <dbReference type="ARBA" id="ARBA00001954"/>
    </source>
</evidence>
<dbReference type="InterPro" id="IPR003819">
    <property type="entry name" value="TauD/TfdA-like"/>
</dbReference>
<evidence type="ECO:0000259" key="9">
    <source>
        <dbReference type="Pfam" id="PF02668"/>
    </source>
</evidence>
<accession>A0ABM1VQV7</accession>
<evidence type="ECO:0000256" key="5">
    <source>
        <dbReference type="ARBA" id="ARBA00022873"/>
    </source>
</evidence>
<dbReference type="InterPro" id="IPR010376">
    <property type="entry name" value="GBBH-like_N"/>
</dbReference>
<dbReference type="PANTHER" id="PTHR10696:SF25">
    <property type="entry name" value="OXIDOREDUCTASE AIM17-RELATED"/>
    <property type="match status" value="1"/>
</dbReference>
<keyword evidence="5" id="KW-0124">Carnitine biosynthesis</keyword>
<dbReference type="Pfam" id="PF02668">
    <property type="entry name" value="TauD"/>
    <property type="match status" value="1"/>
</dbReference>
<dbReference type="CDD" id="cd00250">
    <property type="entry name" value="CAS_like"/>
    <property type="match status" value="1"/>
</dbReference>
<protein>
    <submittedName>
        <fullName evidence="12">Gamma-butyrobetaine dioxygenase</fullName>
    </submittedName>
</protein>
<dbReference type="PANTHER" id="PTHR10696">
    <property type="entry name" value="GAMMA-BUTYROBETAINE HYDROXYLASE-RELATED"/>
    <property type="match status" value="1"/>
</dbReference>
<evidence type="ECO:0000256" key="2">
    <source>
        <dbReference type="ARBA" id="ARBA00005022"/>
    </source>
</evidence>
<evidence type="ECO:0000256" key="7">
    <source>
        <dbReference type="ARBA" id="ARBA00023002"/>
    </source>
</evidence>
<dbReference type="InterPro" id="IPR038492">
    <property type="entry name" value="GBBH-like_N_sf"/>
</dbReference>
<dbReference type="InterPro" id="IPR042098">
    <property type="entry name" value="TauD-like_sf"/>
</dbReference>
<dbReference type="RefSeq" id="XP_035824799.1">
    <property type="nucleotide sequence ID" value="XM_035968906.1"/>
</dbReference>
<dbReference type="Proteomes" id="UP000694888">
    <property type="component" value="Unplaced"/>
</dbReference>
<dbReference type="SUPFAM" id="SSF51197">
    <property type="entry name" value="Clavaminate synthase-like"/>
    <property type="match status" value="1"/>
</dbReference>
<evidence type="ECO:0000313" key="11">
    <source>
        <dbReference type="Proteomes" id="UP000694888"/>
    </source>
</evidence>
<keyword evidence="6 12" id="KW-0223">Dioxygenase</keyword>
<evidence type="ECO:0000259" key="10">
    <source>
        <dbReference type="Pfam" id="PF06155"/>
    </source>
</evidence>
<reference evidence="12" key="1">
    <citation type="submission" date="2025-08" db="UniProtKB">
        <authorList>
            <consortium name="RefSeq"/>
        </authorList>
    </citation>
    <scope>IDENTIFICATION</scope>
</reference>
<dbReference type="Gene3D" id="3.60.130.10">
    <property type="entry name" value="Clavaminate synthase-like"/>
    <property type="match status" value="1"/>
</dbReference>
<organism evidence="11 12">
    <name type="scientific">Aplysia californica</name>
    <name type="common">California sea hare</name>
    <dbReference type="NCBI Taxonomy" id="6500"/>
    <lineage>
        <taxon>Eukaryota</taxon>
        <taxon>Metazoa</taxon>
        <taxon>Spiralia</taxon>
        <taxon>Lophotrochozoa</taxon>
        <taxon>Mollusca</taxon>
        <taxon>Gastropoda</taxon>
        <taxon>Heterobranchia</taxon>
        <taxon>Euthyneura</taxon>
        <taxon>Tectipleura</taxon>
        <taxon>Aplysiida</taxon>
        <taxon>Aplysioidea</taxon>
        <taxon>Aplysiidae</taxon>
        <taxon>Aplysia</taxon>
    </lineage>
</organism>
<feature type="domain" description="Gamma-butyrobetaine hydroxylase-like N-terminal" evidence="10">
    <location>
        <begin position="85"/>
        <end position="158"/>
    </location>
</feature>
<evidence type="ECO:0000256" key="4">
    <source>
        <dbReference type="ARBA" id="ARBA00022723"/>
    </source>
</evidence>
<evidence type="ECO:0000313" key="12">
    <source>
        <dbReference type="RefSeq" id="XP_035824799.1"/>
    </source>
</evidence>
<evidence type="ECO:0000256" key="6">
    <source>
        <dbReference type="ARBA" id="ARBA00022964"/>
    </source>
</evidence>